<dbReference type="PANTHER" id="PTHR48079">
    <property type="entry name" value="PROTEIN YEEZ"/>
    <property type="match status" value="1"/>
</dbReference>
<protein>
    <submittedName>
        <fullName evidence="1">dTDP-glucose 4,6-dehydratase</fullName>
    </submittedName>
</protein>
<dbReference type="SUPFAM" id="SSF51735">
    <property type="entry name" value="NAD(P)-binding Rossmann-fold domains"/>
    <property type="match status" value="1"/>
</dbReference>
<name>A0A839ARD6_9FLAO</name>
<evidence type="ECO:0000313" key="1">
    <source>
        <dbReference type="EMBL" id="MBA6157056.1"/>
    </source>
</evidence>
<gene>
    <name evidence="1" type="ORF">H3Z83_11055</name>
</gene>
<dbReference type="PANTHER" id="PTHR48079:SF6">
    <property type="entry name" value="NAD(P)-BINDING DOMAIN-CONTAINING PROTEIN-RELATED"/>
    <property type="match status" value="1"/>
</dbReference>
<dbReference type="GO" id="GO:0005737">
    <property type="term" value="C:cytoplasm"/>
    <property type="evidence" value="ECO:0007669"/>
    <property type="project" value="TreeGrafter"/>
</dbReference>
<dbReference type="AlphaFoldDB" id="A0A839ARD6"/>
<dbReference type="EMBL" id="JACGLS010000005">
    <property type="protein sequence ID" value="MBA6157056.1"/>
    <property type="molecule type" value="Genomic_DNA"/>
</dbReference>
<reference evidence="1 2" key="1">
    <citation type="submission" date="2020-07" db="EMBL/GenBank/DDBJ databases">
        <title>Bacterium isolated from marine sediment.</title>
        <authorList>
            <person name="Shang D."/>
            <person name="Du Z.-J."/>
        </authorList>
    </citation>
    <scope>NUCLEOTIDE SEQUENCE [LARGE SCALE GENOMIC DNA]</scope>
    <source>
        <strain evidence="1 2">S7007</strain>
    </source>
</reference>
<sequence length="254" mass="29147">MKDVSILGCGWLGKPLAEFLIKKSFAVKGSTTSLNKLEDLKSVNISPFLVDIFSNKNFEEFLSTEILIIAITSKDLEAFKSLVSQIEKSSIKKVIFISSTSVYPSLNKEMTEEDITINSPLIQIENEFKSNQSFKTTIIRFAGLLGENRNPANWFEGRKIPQPNGFVNMIYREDCIEVIYQIIQQDVFGEVFNACSNHHPTRKEFYTNAKKRANKEKPIFDDSQPLKYKIINSDKLQKRLSYTFKFDDLLTDKN</sequence>
<dbReference type="Gene3D" id="3.40.50.720">
    <property type="entry name" value="NAD(P)-binding Rossmann-like Domain"/>
    <property type="match status" value="1"/>
</dbReference>
<keyword evidence="2" id="KW-1185">Reference proteome</keyword>
<dbReference type="RefSeq" id="WP_182125555.1">
    <property type="nucleotide sequence ID" value="NZ_JACGLS010000005.1"/>
</dbReference>
<organism evidence="1 2">
    <name type="scientific">Tenacibaculum pelagium</name>
    <dbReference type="NCBI Taxonomy" id="2759527"/>
    <lineage>
        <taxon>Bacteria</taxon>
        <taxon>Pseudomonadati</taxon>
        <taxon>Bacteroidota</taxon>
        <taxon>Flavobacteriia</taxon>
        <taxon>Flavobacteriales</taxon>
        <taxon>Flavobacteriaceae</taxon>
        <taxon>Tenacibaculum</taxon>
    </lineage>
</organism>
<comment type="caution">
    <text evidence="1">The sequence shown here is derived from an EMBL/GenBank/DDBJ whole genome shotgun (WGS) entry which is preliminary data.</text>
</comment>
<dbReference type="InterPro" id="IPR036291">
    <property type="entry name" value="NAD(P)-bd_dom_sf"/>
</dbReference>
<proteinExistence type="predicted"/>
<dbReference type="GO" id="GO:0004029">
    <property type="term" value="F:aldehyde dehydrogenase (NAD+) activity"/>
    <property type="evidence" value="ECO:0007669"/>
    <property type="project" value="TreeGrafter"/>
</dbReference>
<dbReference type="InterPro" id="IPR051783">
    <property type="entry name" value="NAD(P)-dependent_oxidoreduct"/>
</dbReference>
<dbReference type="Proteomes" id="UP000563906">
    <property type="component" value="Unassembled WGS sequence"/>
</dbReference>
<accession>A0A839ARD6</accession>
<evidence type="ECO:0000313" key="2">
    <source>
        <dbReference type="Proteomes" id="UP000563906"/>
    </source>
</evidence>